<dbReference type="PANTHER" id="PTHR42869:SF1">
    <property type="entry name" value="SLL0572 PROTEIN"/>
    <property type="match status" value="1"/>
</dbReference>
<dbReference type="Proteomes" id="UP001144352">
    <property type="component" value="Unassembled WGS sequence"/>
</dbReference>
<accession>A0A9W6FYK2</accession>
<comment type="caution">
    <text evidence="1">The sequence shown here is derived from an EMBL/GenBank/DDBJ whole genome shotgun (WGS) entry which is preliminary data.</text>
</comment>
<reference evidence="1" key="1">
    <citation type="submission" date="2022-12" db="EMBL/GenBank/DDBJ databases">
        <title>Reference genome sequencing for broad-spectrum identification of bacterial and archaeal isolates by mass spectrometry.</title>
        <authorList>
            <person name="Sekiguchi Y."/>
            <person name="Tourlousse D.M."/>
        </authorList>
    </citation>
    <scope>NUCLEOTIDE SEQUENCE</scope>
    <source>
        <strain evidence="1">H2</strain>
    </source>
</reference>
<evidence type="ECO:0000313" key="2">
    <source>
        <dbReference type="Proteomes" id="UP001144352"/>
    </source>
</evidence>
<organism evidence="1 2">
    <name type="scientific">Geobacter hydrogenophilus</name>
    <dbReference type="NCBI Taxonomy" id="40983"/>
    <lineage>
        <taxon>Bacteria</taxon>
        <taxon>Pseudomonadati</taxon>
        <taxon>Thermodesulfobacteriota</taxon>
        <taxon>Desulfuromonadia</taxon>
        <taxon>Geobacterales</taxon>
        <taxon>Geobacteraceae</taxon>
        <taxon>Geobacter</taxon>
    </lineage>
</organism>
<evidence type="ECO:0000313" key="1">
    <source>
        <dbReference type="EMBL" id="GLI37266.1"/>
    </source>
</evidence>
<dbReference type="RefSeq" id="WP_214186725.1">
    <property type="nucleotide sequence ID" value="NZ_BSDS01000001.1"/>
</dbReference>
<gene>
    <name evidence="1" type="ORF">GHYDROH2_07670</name>
</gene>
<dbReference type="EMBL" id="BSDS01000001">
    <property type="protein sequence ID" value="GLI37266.1"/>
    <property type="molecule type" value="Genomic_DNA"/>
</dbReference>
<dbReference type="AlphaFoldDB" id="A0A9W6FYK2"/>
<dbReference type="SUPFAM" id="SSF52540">
    <property type="entry name" value="P-loop containing nucleoside triphosphate hydrolases"/>
    <property type="match status" value="1"/>
</dbReference>
<dbReference type="Gene3D" id="3.40.50.720">
    <property type="entry name" value="NAD(P)-binding Rossmann-like Domain"/>
    <property type="match status" value="1"/>
</dbReference>
<dbReference type="InterPro" id="IPR027417">
    <property type="entry name" value="P-loop_NTPase"/>
</dbReference>
<dbReference type="PANTHER" id="PTHR42869">
    <property type="entry name" value="SLL0572 PROTEIN"/>
    <property type="match status" value="1"/>
</dbReference>
<protein>
    <submittedName>
        <fullName evidence="1">GTPase</fullName>
    </submittedName>
</protein>
<keyword evidence="2" id="KW-1185">Reference proteome</keyword>
<sequence length="457" mass="49710">MKRKRIIIMGAAGRDFHNFNCSFRDNPAFRVVAFTAAQIPYISKRRYPAGLAGKLYPHGIPIFPEDELGELIRRLGAEQVVFAYSDVSHERLMHTASRVLALGADFLLMGPDATMLPSRLPVVSVCAVRTGCGKSQVVRYFCDILREQGIRPVVVRHPMPYGDLAAQAVERLESLADLDRFRCTIEEREEYEHLLDHGAIVYAGVDYRRILRRAEKEAKLIIWDGGNNDLPFFRPDLEIVVVDPLRPGHETSWYPGEVNLRRAGVVVMNKVNAAEPAAIEAVAAAVRTANPSALLVRTASVITVAEGERIRGKRVLVIEDGPTITHGSMPSGAGLAAARQHGAAEVVDPRPWAQGSLRDVYGAWPHIGPVLPAMGYSPAQVADLARTIEAVPCDLVVAATPIDIARLTGTGKTVLRASYAIGEEEGEPLRGAFDSFVNTAESLKVQASGSAGTDRIT</sequence>
<dbReference type="InterPro" id="IPR053199">
    <property type="entry name" value="cDPG_synthetase-like"/>
</dbReference>
<proteinExistence type="predicted"/>
<name>A0A9W6FYK2_9BACT</name>